<dbReference type="InterPro" id="IPR011324">
    <property type="entry name" value="Cytotoxic_necrot_fac-like_cat"/>
</dbReference>
<dbReference type="EC" id="3.5.1.44" evidence="3"/>
<dbReference type="Gene3D" id="3.30.1330.200">
    <property type="match status" value="1"/>
</dbReference>
<evidence type="ECO:0000256" key="2">
    <source>
        <dbReference type="ARBA" id="ARBA00022801"/>
    </source>
</evidence>
<comment type="function">
    <text evidence="3">Probably deamidates glutamine residues to glutamate on methyl-accepting chemotaxis receptors (MCPs), playing an important role in chemotaxis.</text>
</comment>
<comment type="similarity">
    <text evidence="3">Belongs to the CheD family.</text>
</comment>
<reference evidence="4 5" key="1">
    <citation type="submission" date="2018-05" db="EMBL/GenBank/DDBJ databases">
        <title>Draft genome of Methanospirillum lacunae Ki8-1.</title>
        <authorList>
            <person name="Dueholm M.S."/>
            <person name="Nielsen P.H."/>
            <person name="Bakmann L.F."/>
            <person name="Otzen D.E."/>
        </authorList>
    </citation>
    <scope>NUCLEOTIDE SEQUENCE [LARGE SCALE GENOMIC DNA]</scope>
    <source>
        <strain evidence="4 5">Ki8-1</strain>
    </source>
</reference>
<evidence type="ECO:0000256" key="3">
    <source>
        <dbReference type="HAMAP-Rule" id="MF_01440"/>
    </source>
</evidence>
<organism evidence="4 5">
    <name type="scientific">Methanospirillum lacunae</name>
    <dbReference type="NCBI Taxonomy" id="668570"/>
    <lineage>
        <taxon>Archaea</taxon>
        <taxon>Methanobacteriati</taxon>
        <taxon>Methanobacteriota</taxon>
        <taxon>Stenosarchaea group</taxon>
        <taxon>Methanomicrobia</taxon>
        <taxon>Methanomicrobiales</taxon>
        <taxon>Methanospirillaceae</taxon>
        <taxon>Methanospirillum</taxon>
    </lineage>
</organism>
<dbReference type="AlphaFoldDB" id="A0A2V2N4V0"/>
<dbReference type="GeneID" id="97548511"/>
<proteinExistence type="inferred from homology"/>
<dbReference type="CDD" id="cd16352">
    <property type="entry name" value="CheD"/>
    <property type="match status" value="1"/>
</dbReference>
<dbReference type="InterPro" id="IPR038592">
    <property type="entry name" value="CheD-like_sf"/>
</dbReference>
<comment type="catalytic activity">
    <reaction evidence="3">
        <text>L-glutaminyl-[protein] + H2O = L-glutamyl-[protein] + NH4(+)</text>
        <dbReference type="Rhea" id="RHEA:16441"/>
        <dbReference type="Rhea" id="RHEA-COMP:10207"/>
        <dbReference type="Rhea" id="RHEA-COMP:10208"/>
        <dbReference type="ChEBI" id="CHEBI:15377"/>
        <dbReference type="ChEBI" id="CHEBI:28938"/>
        <dbReference type="ChEBI" id="CHEBI:29973"/>
        <dbReference type="ChEBI" id="CHEBI:30011"/>
        <dbReference type="EC" id="3.5.1.44"/>
    </reaction>
</comment>
<dbReference type="OrthoDB" id="10499at2157"/>
<comment type="caution">
    <text evidence="4">The sequence shown here is derived from an EMBL/GenBank/DDBJ whole genome shotgun (WGS) entry which is preliminary data.</text>
</comment>
<dbReference type="Pfam" id="PF03975">
    <property type="entry name" value="CheD"/>
    <property type="match status" value="1"/>
</dbReference>
<evidence type="ECO:0000256" key="1">
    <source>
        <dbReference type="ARBA" id="ARBA00022500"/>
    </source>
</evidence>
<dbReference type="SUPFAM" id="SSF64438">
    <property type="entry name" value="CNF1/YfiH-like putative cysteine hydrolases"/>
    <property type="match status" value="1"/>
</dbReference>
<dbReference type="HAMAP" id="MF_01440">
    <property type="entry name" value="CheD"/>
    <property type="match status" value="1"/>
</dbReference>
<dbReference type="GO" id="GO:0006935">
    <property type="term" value="P:chemotaxis"/>
    <property type="evidence" value="ECO:0007669"/>
    <property type="project" value="UniProtKB-UniRule"/>
</dbReference>
<name>A0A2V2N4V0_9EURY</name>
<evidence type="ECO:0000313" key="4">
    <source>
        <dbReference type="EMBL" id="PWR72786.1"/>
    </source>
</evidence>
<evidence type="ECO:0000313" key="5">
    <source>
        <dbReference type="Proteomes" id="UP000245657"/>
    </source>
</evidence>
<dbReference type="PANTHER" id="PTHR35147:SF1">
    <property type="entry name" value="CHEMORECEPTOR GLUTAMINE DEAMIDASE CHED-RELATED"/>
    <property type="match status" value="1"/>
</dbReference>
<gene>
    <name evidence="3" type="primary">cheD</name>
    <name evidence="4" type="ORF">DK846_07495</name>
</gene>
<dbReference type="RefSeq" id="WP_109968298.1">
    <property type="nucleotide sequence ID" value="NZ_CP176093.1"/>
</dbReference>
<keyword evidence="5" id="KW-1185">Reference proteome</keyword>
<keyword evidence="1 3" id="KW-0145">Chemotaxis</keyword>
<dbReference type="PANTHER" id="PTHR35147">
    <property type="entry name" value="CHEMORECEPTOR GLUTAMINE DEAMIDASE CHED-RELATED"/>
    <property type="match status" value="1"/>
</dbReference>
<dbReference type="Proteomes" id="UP000245657">
    <property type="component" value="Unassembled WGS sequence"/>
</dbReference>
<accession>A0A2V2N4V0</accession>
<dbReference type="EMBL" id="QGMY01000006">
    <property type="protein sequence ID" value="PWR72786.1"/>
    <property type="molecule type" value="Genomic_DNA"/>
</dbReference>
<dbReference type="InterPro" id="IPR005659">
    <property type="entry name" value="Chemorcpt_Glu_NH3ase_CheD"/>
</dbReference>
<keyword evidence="2 3" id="KW-0378">Hydrolase</keyword>
<dbReference type="GO" id="GO:0050568">
    <property type="term" value="F:protein-glutamine glutaminase activity"/>
    <property type="evidence" value="ECO:0007669"/>
    <property type="project" value="UniProtKB-UniRule"/>
</dbReference>
<sequence>MTTPPVFTRDQKDLVIIGIGEWSVGNTVMTSIGLGSCVGLILHDEEKKIGGLAHVMLPKSSGKPGEREGKYADTAVTILLQNLAGKGCKSSSLKAKLAGGASMFQNFSGNLNIGERNVDALRDLLKANSIPIIKEDIGGTVGRTITYFPREGGRLVIRQADGATREI</sequence>
<protein>
    <recommendedName>
        <fullName evidence="3">Probable chemoreceptor glutamine deamidase CheD</fullName>
        <ecNumber evidence="3">3.5.1.44</ecNumber>
    </recommendedName>
</protein>